<name>A0ABP8JD71_9MICO</name>
<reference evidence="5" key="1">
    <citation type="journal article" date="2019" name="Int. J. Syst. Evol. Microbiol.">
        <title>The Global Catalogue of Microorganisms (GCM) 10K type strain sequencing project: providing services to taxonomists for standard genome sequencing and annotation.</title>
        <authorList>
            <consortium name="The Broad Institute Genomics Platform"/>
            <consortium name="The Broad Institute Genome Sequencing Center for Infectious Disease"/>
            <person name="Wu L."/>
            <person name="Ma J."/>
        </authorList>
    </citation>
    <scope>NUCLEOTIDE SEQUENCE [LARGE SCALE GENOMIC DNA]</scope>
    <source>
        <strain evidence="5">JCM 17808</strain>
    </source>
</reference>
<evidence type="ECO:0000256" key="2">
    <source>
        <dbReference type="SAM" id="MobiDB-lite"/>
    </source>
</evidence>
<evidence type="ECO:0000259" key="3">
    <source>
        <dbReference type="Pfam" id="PF01370"/>
    </source>
</evidence>
<accession>A0ABP8JD71</accession>
<comment type="similarity">
    <text evidence="1">Belongs to the NAD(P)-dependent epimerase/dehydratase family.</text>
</comment>
<dbReference type="RefSeq" id="WP_247424680.1">
    <property type="nucleotide sequence ID" value="NZ_BAABGL010000006.1"/>
</dbReference>
<feature type="region of interest" description="Disordered" evidence="2">
    <location>
        <begin position="395"/>
        <end position="424"/>
    </location>
</feature>
<dbReference type="Gene3D" id="3.40.50.720">
    <property type="entry name" value="NAD(P)-binding Rossmann-like Domain"/>
    <property type="match status" value="1"/>
</dbReference>
<dbReference type="Pfam" id="PF01370">
    <property type="entry name" value="Epimerase"/>
    <property type="match status" value="1"/>
</dbReference>
<keyword evidence="5" id="KW-1185">Reference proteome</keyword>
<feature type="domain" description="NAD-dependent epimerase/dehydratase" evidence="3">
    <location>
        <begin position="4"/>
        <end position="300"/>
    </location>
</feature>
<evidence type="ECO:0000256" key="1">
    <source>
        <dbReference type="ARBA" id="ARBA00007637"/>
    </source>
</evidence>
<proteinExistence type="inferred from homology"/>
<protein>
    <submittedName>
        <fullName evidence="4">NAD-dependent epimerase/dehydratase family protein</fullName>
    </submittedName>
</protein>
<gene>
    <name evidence="4" type="ORF">GCM10023167_14320</name>
</gene>
<dbReference type="SUPFAM" id="SSF51735">
    <property type="entry name" value="NAD(P)-binding Rossmann-fold domains"/>
    <property type="match status" value="1"/>
</dbReference>
<dbReference type="InterPro" id="IPR001509">
    <property type="entry name" value="Epimerase_deHydtase"/>
</dbReference>
<evidence type="ECO:0000313" key="5">
    <source>
        <dbReference type="Proteomes" id="UP001500642"/>
    </source>
</evidence>
<organism evidence="4 5">
    <name type="scientific">Brevibacterium pityocampae</name>
    <dbReference type="NCBI Taxonomy" id="506594"/>
    <lineage>
        <taxon>Bacteria</taxon>
        <taxon>Bacillati</taxon>
        <taxon>Actinomycetota</taxon>
        <taxon>Actinomycetes</taxon>
        <taxon>Micrococcales</taxon>
        <taxon>Brevibacteriaceae</taxon>
        <taxon>Brevibacterium</taxon>
    </lineage>
</organism>
<dbReference type="EMBL" id="BAABGL010000006">
    <property type="protein sequence ID" value="GAA4389001.1"/>
    <property type="molecule type" value="Genomic_DNA"/>
</dbReference>
<dbReference type="Gene3D" id="3.90.25.10">
    <property type="entry name" value="UDP-galactose 4-epimerase, domain 1"/>
    <property type="match status" value="1"/>
</dbReference>
<dbReference type="PANTHER" id="PTHR43000">
    <property type="entry name" value="DTDP-D-GLUCOSE 4,6-DEHYDRATASE-RELATED"/>
    <property type="match status" value="1"/>
</dbReference>
<dbReference type="Proteomes" id="UP001500642">
    <property type="component" value="Unassembled WGS sequence"/>
</dbReference>
<sequence length="424" mass="46364">MKTIVFGGDGFCGWPTALHLSARGHEVVIVDNLSRRAIDAELGAESLTPISSIEERIAAWHEVSGRTIEFVDLDLAQDPEGLLALIARTAPDSMVHFAEQRAAPYSMKSAGHKRYTVDNNVNATHNLLAAVVESGLDVHLVHLGTMGVYGYGTAGMKIPEGYLDVQVTATEDAEGNPVDPYPIDQQILYPTNPGSIYHMTKVLDQHLFAFYAKNDRLRITDLHQGIIWGTNTAETKQDERLVNRFDYDGDYGTVLNRFLMQAAVGYPLTVHGTGGQTRAFIHIQDMVRCVEIALANPPEAGDRVKIFNQMTETHRVRDLAALICEITGATMELVPNPRQESPENELHVVNATFLDLGLQPTTLSEGLLLEVEETAKRYRERADLSRIPARSLWNRTTHEGVPPSLAGTEAGAAGPAAVPTAAGR</sequence>
<dbReference type="InterPro" id="IPR036291">
    <property type="entry name" value="NAD(P)-bd_dom_sf"/>
</dbReference>
<comment type="caution">
    <text evidence="4">The sequence shown here is derived from an EMBL/GenBank/DDBJ whole genome shotgun (WGS) entry which is preliminary data.</text>
</comment>
<feature type="compositionally biased region" description="Low complexity" evidence="2">
    <location>
        <begin position="406"/>
        <end position="424"/>
    </location>
</feature>
<evidence type="ECO:0000313" key="4">
    <source>
        <dbReference type="EMBL" id="GAA4389001.1"/>
    </source>
</evidence>